<protein>
    <submittedName>
        <fullName evidence="6">LysR family transcriptional regulator</fullName>
    </submittedName>
</protein>
<evidence type="ECO:0000256" key="1">
    <source>
        <dbReference type="ARBA" id="ARBA00009437"/>
    </source>
</evidence>
<evidence type="ECO:0000313" key="6">
    <source>
        <dbReference type="EMBL" id="MBM6877002.1"/>
    </source>
</evidence>
<reference evidence="6 7" key="1">
    <citation type="journal article" date="2021" name="Sci. Rep.">
        <title>The distribution of antibiotic resistance genes in chicken gut microbiota commensals.</title>
        <authorList>
            <person name="Juricova H."/>
            <person name="Matiasovicova J."/>
            <person name="Kubasova T."/>
            <person name="Cejkova D."/>
            <person name="Rychlik I."/>
        </authorList>
    </citation>
    <scope>NUCLEOTIDE SEQUENCE [LARGE SCALE GENOMIC DNA]</scope>
    <source>
        <strain evidence="6 7">An431b</strain>
    </source>
</reference>
<dbReference type="Proteomes" id="UP000729290">
    <property type="component" value="Unassembled WGS sequence"/>
</dbReference>
<keyword evidence="2" id="KW-0805">Transcription regulation</keyword>
<dbReference type="InterPro" id="IPR000847">
    <property type="entry name" value="LysR_HTH_N"/>
</dbReference>
<dbReference type="PANTHER" id="PTHR30346">
    <property type="entry name" value="TRANSCRIPTIONAL DUAL REGULATOR HCAR-RELATED"/>
    <property type="match status" value="1"/>
</dbReference>
<evidence type="ECO:0000259" key="5">
    <source>
        <dbReference type="PROSITE" id="PS50931"/>
    </source>
</evidence>
<accession>A0ABS2G8S4</accession>
<evidence type="ECO:0000313" key="7">
    <source>
        <dbReference type="Proteomes" id="UP000729290"/>
    </source>
</evidence>
<dbReference type="SUPFAM" id="SSF53850">
    <property type="entry name" value="Periplasmic binding protein-like II"/>
    <property type="match status" value="1"/>
</dbReference>
<evidence type="ECO:0000256" key="3">
    <source>
        <dbReference type="ARBA" id="ARBA00023125"/>
    </source>
</evidence>
<sequence length="297" mass="33981">MNSMQLSCFLTVAETLNFAKAAQHLNVTQPAVTQQIHSLEEELNVTLFLRTTRKVELTRAGLMFIPDAKSILDIMERAKKRMEGSFEDQRKPFVIGCHTYNDVYLLTSVLEQMRLKYPEIYPVFQVIPFRHIYQHLVEGSLDAVIAFQEYGLKEYIYYKELTKLPVIAVSKRKQDTAAPEEITISALEQERLVVLDPRKCPGELAKIQHQVMGNRPSSHIYLCDSIETSVTLARAGYGTAIVPDHFAIRDPALSYVPIADTERLSYGIYYKKLAGHPELKSFLEFARTFFSEKQILI</sequence>
<dbReference type="PROSITE" id="PS50931">
    <property type="entry name" value="HTH_LYSR"/>
    <property type="match status" value="1"/>
</dbReference>
<dbReference type="PRINTS" id="PR00039">
    <property type="entry name" value="HTHLYSR"/>
</dbReference>
<evidence type="ECO:0000256" key="2">
    <source>
        <dbReference type="ARBA" id="ARBA00023015"/>
    </source>
</evidence>
<organism evidence="6 7">
    <name type="scientific">Anaerotignum lactatifermentans</name>
    <dbReference type="NCBI Taxonomy" id="160404"/>
    <lineage>
        <taxon>Bacteria</taxon>
        <taxon>Bacillati</taxon>
        <taxon>Bacillota</taxon>
        <taxon>Clostridia</taxon>
        <taxon>Lachnospirales</taxon>
        <taxon>Anaerotignaceae</taxon>
        <taxon>Anaerotignum</taxon>
    </lineage>
</organism>
<dbReference type="CDD" id="cd05466">
    <property type="entry name" value="PBP2_LTTR_substrate"/>
    <property type="match status" value="1"/>
</dbReference>
<dbReference type="Gene3D" id="3.40.190.290">
    <property type="match status" value="1"/>
</dbReference>
<keyword evidence="7" id="KW-1185">Reference proteome</keyword>
<dbReference type="InterPro" id="IPR005119">
    <property type="entry name" value="LysR_subst-bd"/>
</dbReference>
<keyword evidence="3" id="KW-0238">DNA-binding</keyword>
<dbReference type="Pfam" id="PF00126">
    <property type="entry name" value="HTH_1"/>
    <property type="match status" value="1"/>
</dbReference>
<proteinExistence type="inferred from homology"/>
<evidence type="ECO:0000256" key="4">
    <source>
        <dbReference type="ARBA" id="ARBA00023163"/>
    </source>
</evidence>
<comment type="caution">
    <text evidence="6">The sequence shown here is derived from an EMBL/GenBank/DDBJ whole genome shotgun (WGS) entry which is preliminary data.</text>
</comment>
<comment type="similarity">
    <text evidence="1">Belongs to the LysR transcriptional regulatory family.</text>
</comment>
<dbReference type="EMBL" id="JACSNV010000002">
    <property type="protein sequence ID" value="MBM6877002.1"/>
    <property type="molecule type" value="Genomic_DNA"/>
</dbReference>
<feature type="domain" description="HTH lysR-type" evidence="5">
    <location>
        <begin position="1"/>
        <end position="58"/>
    </location>
</feature>
<name>A0ABS2G8S4_9FIRM</name>
<dbReference type="InterPro" id="IPR036390">
    <property type="entry name" value="WH_DNA-bd_sf"/>
</dbReference>
<dbReference type="InterPro" id="IPR036388">
    <property type="entry name" value="WH-like_DNA-bd_sf"/>
</dbReference>
<dbReference type="RefSeq" id="WP_205133194.1">
    <property type="nucleotide sequence ID" value="NZ_JACSNT010000004.1"/>
</dbReference>
<dbReference type="Pfam" id="PF03466">
    <property type="entry name" value="LysR_substrate"/>
    <property type="match status" value="1"/>
</dbReference>
<dbReference type="Gene3D" id="1.10.10.10">
    <property type="entry name" value="Winged helix-like DNA-binding domain superfamily/Winged helix DNA-binding domain"/>
    <property type="match status" value="1"/>
</dbReference>
<gene>
    <name evidence="6" type="ORF">H9X83_02355</name>
</gene>
<dbReference type="SUPFAM" id="SSF46785">
    <property type="entry name" value="Winged helix' DNA-binding domain"/>
    <property type="match status" value="1"/>
</dbReference>
<dbReference type="PANTHER" id="PTHR30346:SF0">
    <property type="entry name" value="HCA OPERON TRANSCRIPTIONAL ACTIVATOR HCAR"/>
    <property type="match status" value="1"/>
</dbReference>
<keyword evidence="4" id="KW-0804">Transcription</keyword>